<reference evidence="4" key="1">
    <citation type="submission" date="2020-01" db="EMBL/GenBank/DDBJ databases">
        <authorList>
            <person name="Mishra B."/>
        </authorList>
    </citation>
    <scope>NUCLEOTIDE SEQUENCE [LARGE SCALE GENOMIC DNA]</scope>
</reference>
<dbReference type="InterPro" id="IPR043502">
    <property type="entry name" value="DNA/RNA_pol_sf"/>
</dbReference>
<dbReference type="InterPro" id="IPR036397">
    <property type="entry name" value="RNaseH_sf"/>
</dbReference>
<evidence type="ECO:0000256" key="2">
    <source>
        <dbReference type="SAM" id="MobiDB-lite"/>
    </source>
</evidence>
<protein>
    <recommendedName>
        <fullName evidence="3">Integrase catalytic domain-containing protein</fullName>
    </recommendedName>
</protein>
<evidence type="ECO:0000313" key="5">
    <source>
        <dbReference type="Proteomes" id="UP000467841"/>
    </source>
</evidence>
<dbReference type="SUPFAM" id="SSF53098">
    <property type="entry name" value="Ribonuclease H-like"/>
    <property type="match status" value="1"/>
</dbReference>
<dbReference type="InterPro" id="IPR057670">
    <property type="entry name" value="SH3_retrovirus"/>
</dbReference>
<keyword evidence="1" id="KW-0645">Protease</keyword>
<gene>
    <name evidence="4" type="ORF">MERR_LOCUS16154</name>
</gene>
<keyword evidence="1" id="KW-0378">Hydrolase</keyword>
<dbReference type="InterPro" id="IPR013103">
    <property type="entry name" value="RVT_2"/>
</dbReference>
<name>A0A6D2IMT3_9BRAS</name>
<dbReference type="CDD" id="cd09272">
    <property type="entry name" value="RNase_HI_RT_Ty1"/>
    <property type="match status" value="1"/>
</dbReference>
<dbReference type="Pfam" id="PF22936">
    <property type="entry name" value="Pol_BBD"/>
    <property type="match status" value="1"/>
</dbReference>
<feature type="compositionally biased region" description="Low complexity" evidence="2">
    <location>
        <begin position="865"/>
        <end position="878"/>
    </location>
</feature>
<proteinExistence type="predicted"/>
<dbReference type="PANTHER" id="PTHR11439">
    <property type="entry name" value="GAG-POL-RELATED RETROTRANSPOSON"/>
    <property type="match status" value="1"/>
</dbReference>
<dbReference type="PANTHER" id="PTHR11439:SF462">
    <property type="match status" value="1"/>
</dbReference>
<feature type="region of interest" description="Disordered" evidence="2">
    <location>
        <begin position="832"/>
        <end position="909"/>
    </location>
</feature>
<dbReference type="InterPro" id="IPR001584">
    <property type="entry name" value="Integrase_cat-core"/>
</dbReference>
<feature type="region of interest" description="Disordered" evidence="2">
    <location>
        <begin position="296"/>
        <end position="325"/>
    </location>
</feature>
<feature type="compositionally biased region" description="Pro residues" evidence="2">
    <location>
        <begin position="846"/>
        <end position="864"/>
    </location>
</feature>
<dbReference type="PROSITE" id="PS50994">
    <property type="entry name" value="INTEGRASE"/>
    <property type="match status" value="1"/>
</dbReference>
<dbReference type="Pfam" id="PF25597">
    <property type="entry name" value="SH3_retrovirus"/>
    <property type="match status" value="1"/>
</dbReference>
<dbReference type="GO" id="GO:0003676">
    <property type="term" value="F:nucleic acid binding"/>
    <property type="evidence" value="ECO:0007669"/>
    <property type="project" value="InterPro"/>
</dbReference>
<dbReference type="GO" id="GO:0015074">
    <property type="term" value="P:DNA integration"/>
    <property type="evidence" value="ECO:0007669"/>
    <property type="project" value="InterPro"/>
</dbReference>
<dbReference type="Pfam" id="PF14244">
    <property type="entry name" value="Retrotran_gag_3"/>
    <property type="match status" value="1"/>
</dbReference>
<feature type="compositionally biased region" description="Low complexity" evidence="2">
    <location>
        <begin position="299"/>
        <end position="314"/>
    </location>
</feature>
<dbReference type="Pfam" id="PF07727">
    <property type="entry name" value="RVT_2"/>
    <property type="match status" value="1"/>
</dbReference>
<accession>A0A6D2IMT3</accession>
<dbReference type="GO" id="GO:0004190">
    <property type="term" value="F:aspartic-type endopeptidase activity"/>
    <property type="evidence" value="ECO:0007669"/>
    <property type="project" value="UniProtKB-KW"/>
</dbReference>
<dbReference type="SUPFAM" id="SSF56672">
    <property type="entry name" value="DNA/RNA polymerases"/>
    <property type="match status" value="1"/>
</dbReference>
<evidence type="ECO:0000259" key="3">
    <source>
        <dbReference type="PROSITE" id="PS50994"/>
    </source>
</evidence>
<keyword evidence="5" id="KW-1185">Reference proteome</keyword>
<dbReference type="InterPro" id="IPR054722">
    <property type="entry name" value="PolX-like_BBD"/>
</dbReference>
<comment type="caution">
    <text evidence="4">The sequence shown here is derived from an EMBL/GenBank/DDBJ whole genome shotgun (WGS) entry which is preliminary data.</text>
</comment>
<feature type="compositionally biased region" description="Acidic residues" evidence="2">
    <location>
        <begin position="879"/>
        <end position="889"/>
    </location>
</feature>
<dbReference type="InterPro" id="IPR012337">
    <property type="entry name" value="RNaseH-like_sf"/>
</dbReference>
<dbReference type="Proteomes" id="UP000467841">
    <property type="component" value="Unassembled WGS sequence"/>
</dbReference>
<keyword evidence="1" id="KW-0064">Aspartyl protease</keyword>
<evidence type="ECO:0000313" key="4">
    <source>
        <dbReference type="EMBL" id="CAA7028919.1"/>
    </source>
</evidence>
<sequence length="1478" mass="165959">MGETTPTMTIPPTATIIETRRTISAYDLSAADNPGAVISHPLLKGTNYDEWAIGIKTALCSRKKFGFLDGSIPRPSDDSSDLEDWWTINALLVSWLKMSIDPVLRSNISHRDVAQDLWENLKKRFSETNGPRIQQLKTELACCKQRGLAIEAYFGKLNKIWDSLAAYRPLCSCTCGKCVCDVGAKQELDREEDKVHQFLYGLDDTLFRTVRSSLVSRQPIQPLEEVYNIVRQEEDMRRQGQSDDQQEITAFAAQTRFPRRDEKDKGVLCKHCNRGGHPSESCYALIGYPEWWGERPRSRSMQTRGRGSSSTTGATGRGRGTPSFANAVRVNASPTPERANHVITDQDRDGVTGLSDEQWRALVALLNGGKNTTTETLTGMNSLPYWILDTGASHHITGNFAMLTNVRDMAPVIVILADGHEKISVKEGTVHLGSGLILQSVFYVEGFQSDLISLGQLMDENRCVVQMADHFLVVQDRTLRMVIGAGKREGGTFLFHGVETVAAVTTRTAYDLWHNRMDHPAPKIVGLLPAISFSISSEISNKACDVCLRAKQTRACFPTSLNKTTSIFQLVHCDLWGPYRTSSHSGARYFLTIVDDFSRAVWLYLLVDKTEAPIQLKNFINLVERQFEKQVKTIRSDNGTEFICLSEYFQGKGIVHETSCVGTPQQNGRVERKHRHILNVARALRFTANLPIEFWGECIITAGYLINRTPNQLLQGSTPYERLHNSAPPYDHLRVFGSLCYAHNQGHKGDKFAPRGKRCIFVGYPHGKKGWRLYDLEKKAFFVSRDVVFCETEFPFLTRTKQRNEEDDDFVGSNLSTPIFSPIIIEEPIVGPISSGPVMAQTETPPSDPDTSPSPSPPPTPPSPTHTTSPPVSHTTVDPPDENLDDSDDVGTSTVIPENPPEILGRGHRRKQAPVTLRNFVTNAVNVALLPGGGTSATSLYPISSYITSSRFAPRHQAYQVAVIKMVEPKSYRYAVTDSNWRIAMGSEIKALELNQTWDLVDLPPGKKALGCKWVYKIKHKSDGSIERYKARLVVLGNHQKEGENYDETFAPVAKMDTVRLFLGVAAAKGWDVQQMDVHNAFLHGDLNEEVYMKLPPGFKTADPTKVCKLRKSLYGLKQAPRCWFAKLSTALKEYGFKQSLSDYSLFTYERRSVKVNLLVYVDDLIISSNTAKSMKFFKAYLSSCFHMKDLGQLKYFLGIEVARNSTGFYLCQRKYTLDIINEVGLLDAKPSTFPLEQNHKLALSTSPILSDPERYRRLIGRLIYLAVTRPELSYSVHIMAQFMQVPRQAHWDAALRIVRYLKHNPGQGILLKSCSDLKIRGWCDSDYAGCPLSRKSLTGYFVQFGDSPIAWKTKKQKTVSRSSAEAEYRAMAHLTSQLIWMKRILITLGVPHPEPMSLYCDSKAAIHIATNRVFHERTKHIEVDCHFVRDELLKGTLQATHVSTHLQLADILTKALGRREFVEFLGKLGIMDLHTPT</sequence>
<organism evidence="4 5">
    <name type="scientific">Microthlaspi erraticum</name>
    <dbReference type="NCBI Taxonomy" id="1685480"/>
    <lineage>
        <taxon>Eukaryota</taxon>
        <taxon>Viridiplantae</taxon>
        <taxon>Streptophyta</taxon>
        <taxon>Embryophyta</taxon>
        <taxon>Tracheophyta</taxon>
        <taxon>Spermatophyta</taxon>
        <taxon>Magnoliopsida</taxon>
        <taxon>eudicotyledons</taxon>
        <taxon>Gunneridae</taxon>
        <taxon>Pentapetalae</taxon>
        <taxon>rosids</taxon>
        <taxon>malvids</taxon>
        <taxon>Brassicales</taxon>
        <taxon>Brassicaceae</taxon>
        <taxon>Coluteocarpeae</taxon>
        <taxon>Microthlaspi</taxon>
    </lineage>
</organism>
<evidence type="ECO:0000256" key="1">
    <source>
        <dbReference type="ARBA" id="ARBA00022750"/>
    </source>
</evidence>
<dbReference type="EMBL" id="CACVBM020001074">
    <property type="protein sequence ID" value="CAA7028919.1"/>
    <property type="molecule type" value="Genomic_DNA"/>
</dbReference>
<dbReference type="Pfam" id="PF00665">
    <property type="entry name" value="rve"/>
    <property type="match status" value="1"/>
</dbReference>
<dbReference type="OrthoDB" id="1936289at2759"/>
<dbReference type="InterPro" id="IPR029472">
    <property type="entry name" value="Copia-like_N"/>
</dbReference>
<feature type="domain" description="Integrase catalytic" evidence="3">
    <location>
        <begin position="554"/>
        <end position="727"/>
    </location>
</feature>
<dbReference type="Gene3D" id="3.30.420.10">
    <property type="entry name" value="Ribonuclease H-like superfamily/Ribonuclease H"/>
    <property type="match status" value="1"/>
</dbReference>